<name>A0A9D1SI28_9FIRM</name>
<dbReference type="InterPro" id="IPR004389">
    <property type="entry name" value="Ribosomal_uL18_bac-type"/>
</dbReference>
<comment type="function">
    <text evidence="7">This is one of the proteins that bind and probably mediate the attachment of the 5S RNA into the large ribosomal subunit, where it forms part of the central protuberance.</text>
</comment>
<sequence>MLKKPDKNTIRQKRHRRLRHRLSGTAARPRLVVNRSLENIYAQIIDDVKGVTLVAANTMQADLKAAVAGKTKVEAAGIVGEAIAKKALEKGITEVVFDRGGYLYTGRVAALADGARKGGLAIGKSDKASDAE</sequence>
<protein>
    <recommendedName>
        <fullName evidence="6 7">Large ribosomal subunit protein uL18</fullName>
    </recommendedName>
</protein>
<gene>
    <name evidence="7 8" type="primary">rplR</name>
    <name evidence="8" type="ORF">IAB05_05135</name>
</gene>
<dbReference type="PANTHER" id="PTHR12899:SF3">
    <property type="entry name" value="LARGE RIBOSOMAL SUBUNIT PROTEIN UL18M"/>
    <property type="match status" value="1"/>
</dbReference>
<proteinExistence type="inferred from homology"/>
<dbReference type="InterPro" id="IPR005484">
    <property type="entry name" value="Ribosomal_uL18_bac/plant/anim"/>
</dbReference>
<dbReference type="CDD" id="cd00432">
    <property type="entry name" value="Ribosomal_L18_L5e"/>
    <property type="match status" value="1"/>
</dbReference>
<dbReference type="GO" id="GO:0003735">
    <property type="term" value="F:structural constituent of ribosome"/>
    <property type="evidence" value="ECO:0007669"/>
    <property type="project" value="InterPro"/>
</dbReference>
<dbReference type="HAMAP" id="MF_01337_B">
    <property type="entry name" value="Ribosomal_uL18_B"/>
    <property type="match status" value="1"/>
</dbReference>
<evidence type="ECO:0000256" key="1">
    <source>
        <dbReference type="ARBA" id="ARBA00007116"/>
    </source>
</evidence>
<reference evidence="8" key="2">
    <citation type="journal article" date="2021" name="PeerJ">
        <title>Extensive microbial diversity within the chicken gut microbiome revealed by metagenomics and culture.</title>
        <authorList>
            <person name="Gilroy R."/>
            <person name="Ravi A."/>
            <person name="Getino M."/>
            <person name="Pursley I."/>
            <person name="Horton D.L."/>
            <person name="Alikhan N.F."/>
            <person name="Baker D."/>
            <person name="Gharbi K."/>
            <person name="Hall N."/>
            <person name="Watson M."/>
            <person name="Adriaenssens E.M."/>
            <person name="Foster-Nyarko E."/>
            <person name="Jarju S."/>
            <person name="Secka A."/>
            <person name="Antonio M."/>
            <person name="Oren A."/>
            <person name="Chaudhuri R.R."/>
            <person name="La Ragione R."/>
            <person name="Hildebrand F."/>
            <person name="Pallen M.J."/>
        </authorList>
    </citation>
    <scope>NUCLEOTIDE SEQUENCE</scope>
    <source>
        <strain evidence="8">18911</strain>
    </source>
</reference>
<dbReference type="FunFam" id="3.30.420.100:FF:000001">
    <property type="entry name" value="50S ribosomal protein L18"/>
    <property type="match status" value="1"/>
</dbReference>
<dbReference type="NCBIfam" id="TIGR00060">
    <property type="entry name" value="L18_bact"/>
    <property type="match status" value="1"/>
</dbReference>
<comment type="subunit">
    <text evidence="7">Part of the 50S ribosomal subunit; part of the 5S rRNA/L5/L18/L25 subcomplex. Contacts the 5S and 23S rRNAs.</text>
</comment>
<keyword evidence="4 7" id="KW-0689">Ribosomal protein</keyword>
<evidence type="ECO:0000313" key="8">
    <source>
        <dbReference type="EMBL" id="HIU60755.1"/>
    </source>
</evidence>
<dbReference type="PANTHER" id="PTHR12899">
    <property type="entry name" value="39S RIBOSOMAL PROTEIN L18, MITOCHONDRIAL"/>
    <property type="match status" value="1"/>
</dbReference>
<dbReference type="GO" id="GO:0022625">
    <property type="term" value="C:cytosolic large ribosomal subunit"/>
    <property type="evidence" value="ECO:0007669"/>
    <property type="project" value="TreeGrafter"/>
</dbReference>
<dbReference type="GO" id="GO:0008097">
    <property type="term" value="F:5S rRNA binding"/>
    <property type="evidence" value="ECO:0007669"/>
    <property type="project" value="TreeGrafter"/>
</dbReference>
<evidence type="ECO:0000256" key="7">
    <source>
        <dbReference type="HAMAP-Rule" id="MF_01337"/>
    </source>
</evidence>
<evidence type="ECO:0000256" key="4">
    <source>
        <dbReference type="ARBA" id="ARBA00022980"/>
    </source>
</evidence>
<organism evidence="8 9">
    <name type="scientific">Candidatus Stercoripulliclostridium merdigallinarum</name>
    <dbReference type="NCBI Taxonomy" id="2840951"/>
    <lineage>
        <taxon>Bacteria</taxon>
        <taxon>Bacillati</taxon>
        <taxon>Bacillota</taxon>
        <taxon>Clostridia</taxon>
        <taxon>Eubacteriales</taxon>
        <taxon>Candidatus Stercoripulliclostridium</taxon>
    </lineage>
</organism>
<evidence type="ECO:0000256" key="2">
    <source>
        <dbReference type="ARBA" id="ARBA00022730"/>
    </source>
</evidence>
<keyword evidence="2 7" id="KW-0699">rRNA-binding</keyword>
<keyword evidence="3 7" id="KW-0694">RNA-binding</keyword>
<reference evidence="8" key="1">
    <citation type="submission" date="2020-10" db="EMBL/GenBank/DDBJ databases">
        <authorList>
            <person name="Gilroy R."/>
        </authorList>
    </citation>
    <scope>NUCLEOTIDE SEQUENCE</scope>
    <source>
        <strain evidence="8">18911</strain>
    </source>
</reference>
<keyword evidence="5 7" id="KW-0687">Ribonucleoprotein</keyword>
<dbReference type="GO" id="GO:0006412">
    <property type="term" value="P:translation"/>
    <property type="evidence" value="ECO:0007669"/>
    <property type="project" value="UniProtKB-UniRule"/>
</dbReference>
<dbReference type="Gene3D" id="3.30.420.100">
    <property type="match status" value="1"/>
</dbReference>
<evidence type="ECO:0000256" key="3">
    <source>
        <dbReference type="ARBA" id="ARBA00022884"/>
    </source>
</evidence>
<dbReference type="Proteomes" id="UP000824094">
    <property type="component" value="Unassembled WGS sequence"/>
</dbReference>
<accession>A0A9D1SI28</accession>
<evidence type="ECO:0000313" key="9">
    <source>
        <dbReference type="Proteomes" id="UP000824094"/>
    </source>
</evidence>
<dbReference type="SUPFAM" id="SSF53137">
    <property type="entry name" value="Translational machinery components"/>
    <property type="match status" value="1"/>
</dbReference>
<dbReference type="InterPro" id="IPR057268">
    <property type="entry name" value="Ribosomal_L18"/>
</dbReference>
<evidence type="ECO:0000256" key="5">
    <source>
        <dbReference type="ARBA" id="ARBA00023274"/>
    </source>
</evidence>
<comment type="caution">
    <text evidence="8">The sequence shown here is derived from an EMBL/GenBank/DDBJ whole genome shotgun (WGS) entry which is preliminary data.</text>
</comment>
<dbReference type="AlphaFoldDB" id="A0A9D1SI28"/>
<evidence type="ECO:0000256" key="6">
    <source>
        <dbReference type="ARBA" id="ARBA00035197"/>
    </source>
</evidence>
<dbReference type="EMBL" id="DVNF01000151">
    <property type="protein sequence ID" value="HIU60755.1"/>
    <property type="molecule type" value="Genomic_DNA"/>
</dbReference>
<dbReference type="Pfam" id="PF00861">
    <property type="entry name" value="Ribosomal_L18p"/>
    <property type="match status" value="1"/>
</dbReference>
<comment type="similarity">
    <text evidence="1 7">Belongs to the universal ribosomal protein uL18 family.</text>
</comment>